<evidence type="ECO:0000313" key="9">
    <source>
        <dbReference type="EMBL" id="OGI81518.1"/>
    </source>
</evidence>
<dbReference type="Proteomes" id="UP000179880">
    <property type="component" value="Unassembled WGS sequence"/>
</dbReference>
<protein>
    <recommendedName>
        <fullName evidence="7">Gamma-glutamyl phosphate reductase</fullName>
        <shortName evidence="7">GPR</shortName>
        <ecNumber evidence="7">1.2.1.41</ecNumber>
    </recommendedName>
    <alternativeName>
        <fullName evidence="7">Glutamate-5-semialdehyde dehydrogenase</fullName>
    </alternativeName>
    <alternativeName>
        <fullName evidence="7">Glutamyl-gamma-semialdehyde dehydrogenase</fullName>
        <shortName evidence="7">GSA dehydrogenase</shortName>
    </alternativeName>
</protein>
<evidence type="ECO:0000259" key="8">
    <source>
        <dbReference type="Pfam" id="PF00171"/>
    </source>
</evidence>
<evidence type="ECO:0000313" key="10">
    <source>
        <dbReference type="Proteomes" id="UP000179880"/>
    </source>
</evidence>
<dbReference type="SUPFAM" id="SSF53720">
    <property type="entry name" value="ALDH-like"/>
    <property type="match status" value="1"/>
</dbReference>
<comment type="pathway">
    <text evidence="1 7">Amino-acid biosynthesis; L-proline biosynthesis; L-glutamate 5-semialdehyde from L-glutamate: step 2/2.</text>
</comment>
<comment type="function">
    <text evidence="7">Catalyzes the NADPH-dependent reduction of L-glutamate 5-phosphate into L-glutamate 5-semialdehyde and phosphate. The product spontaneously undergoes cyclization to form 1-pyrroline-5-carboxylate.</text>
</comment>
<accession>A0A1F6WHZ9</accession>
<dbReference type="AlphaFoldDB" id="A0A1F6WHZ9"/>
<comment type="catalytic activity">
    <reaction evidence="6 7">
        <text>L-glutamate 5-semialdehyde + phosphate + NADP(+) = L-glutamyl 5-phosphate + NADPH + H(+)</text>
        <dbReference type="Rhea" id="RHEA:19541"/>
        <dbReference type="ChEBI" id="CHEBI:15378"/>
        <dbReference type="ChEBI" id="CHEBI:43474"/>
        <dbReference type="ChEBI" id="CHEBI:57783"/>
        <dbReference type="ChEBI" id="CHEBI:58066"/>
        <dbReference type="ChEBI" id="CHEBI:58274"/>
        <dbReference type="ChEBI" id="CHEBI:58349"/>
        <dbReference type="EC" id="1.2.1.41"/>
    </reaction>
</comment>
<dbReference type="InterPro" id="IPR015590">
    <property type="entry name" value="Aldehyde_DH_dom"/>
</dbReference>
<keyword evidence="4 7" id="KW-0521">NADP</keyword>
<dbReference type="PANTHER" id="PTHR11063:SF8">
    <property type="entry name" value="DELTA-1-PYRROLINE-5-CARBOXYLATE SYNTHASE"/>
    <property type="match status" value="1"/>
</dbReference>
<dbReference type="GO" id="GO:0004350">
    <property type="term" value="F:glutamate-5-semialdehyde dehydrogenase activity"/>
    <property type="evidence" value="ECO:0007669"/>
    <property type="project" value="UniProtKB-UniRule"/>
</dbReference>
<evidence type="ECO:0000256" key="6">
    <source>
        <dbReference type="ARBA" id="ARBA00049024"/>
    </source>
</evidence>
<dbReference type="InterPro" id="IPR016163">
    <property type="entry name" value="Ald_DH_C"/>
</dbReference>
<dbReference type="EMBL" id="MFUH01000028">
    <property type="protein sequence ID" value="OGI81518.1"/>
    <property type="molecule type" value="Genomic_DNA"/>
</dbReference>
<dbReference type="GO" id="GO:0055129">
    <property type="term" value="P:L-proline biosynthetic process"/>
    <property type="evidence" value="ECO:0007669"/>
    <property type="project" value="UniProtKB-UniRule"/>
</dbReference>
<dbReference type="InterPro" id="IPR016162">
    <property type="entry name" value="Ald_DH_N"/>
</dbReference>
<feature type="domain" description="Aldehyde dehydrogenase" evidence="8">
    <location>
        <begin position="316"/>
        <end position="378"/>
    </location>
</feature>
<dbReference type="NCBIfam" id="NF001221">
    <property type="entry name" value="PRK00197.1"/>
    <property type="match status" value="1"/>
</dbReference>
<reference evidence="9 10" key="1">
    <citation type="journal article" date="2016" name="Nat. Commun.">
        <title>Thousands of microbial genomes shed light on interconnected biogeochemical processes in an aquifer system.</title>
        <authorList>
            <person name="Anantharaman K."/>
            <person name="Brown C.T."/>
            <person name="Hug L.A."/>
            <person name="Sharon I."/>
            <person name="Castelle C.J."/>
            <person name="Probst A.J."/>
            <person name="Thomas B.C."/>
            <person name="Singh A."/>
            <person name="Wilkins M.J."/>
            <person name="Karaoz U."/>
            <person name="Brodie E.L."/>
            <person name="Williams K.H."/>
            <person name="Hubbard S.S."/>
            <person name="Banfield J.F."/>
        </authorList>
    </citation>
    <scope>NUCLEOTIDE SEQUENCE [LARGE SCALE GENOMIC DNA]</scope>
</reference>
<dbReference type="PIRSF" id="PIRSF000151">
    <property type="entry name" value="GPR"/>
    <property type="match status" value="1"/>
</dbReference>
<comment type="similarity">
    <text evidence="7">Belongs to the gamma-glutamyl phosphate reductase family.</text>
</comment>
<feature type="domain" description="Aldehyde dehydrogenase" evidence="8">
    <location>
        <begin position="5"/>
        <end position="282"/>
    </location>
</feature>
<keyword evidence="3 7" id="KW-0641">Proline biosynthesis</keyword>
<evidence type="ECO:0000256" key="7">
    <source>
        <dbReference type="HAMAP-Rule" id="MF_00412"/>
    </source>
</evidence>
<proteinExistence type="inferred from homology"/>
<keyword evidence="7" id="KW-0963">Cytoplasm</keyword>
<evidence type="ECO:0000256" key="2">
    <source>
        <dbReference type="ARBA" id="ARBA00022605"/>
    </source>
</evidence>
<comment type="caution">
    <text evidence="9">The sequence shown here is derived from an EMBL/GenBank/DDBJ whole genome shotgun (WGS) entry which is preliminary data.</text>
</comment>
<evidence type="ECO:0000256" key="5">
    <source>
        <dbReference type="ARBA" id="ARBA00023002"/>
    </source>
</evidence>
<dbReference type="UniPathway" id="UPA00098">
    <property type="reaction ID" value="UER00360"/>
</dbReference>
<dbReference type="Gene3D" id="3.40.309.10">
    <property type="entry name" value="Aldehyde Dehydrogenase, Chain A, domain 2"/>
    <property type="match status" value="1"/>
</dbReference>
<dbReference type="InterPro" id="IPR000965">
    <property type="entry name" value="GPR_dom"/>
</dbReference>
<sequence length="416" mass="45865">MSKVLEQAKKAKDASKILKRATTEQKNAFLNALADSLVMNSEKILQQNRRDLGENKDLTTAMRRRLELSAKGLESIAASVRVIAKLPDPVGATISEWIRPDGLQIKKVRSPIGVLVCIFESRPNVIVDVAMLCVKSGNVVIMRGGKEITHSNDILMEIIKESLEKAGLPISAVQQLEDRRYEAVCELVQLDKYIDIVIPRGGEALINNIVKCAKVPVLKHFRGLCHMYIDKDADFQKAVDLAVNAKTSNSATCNSIETILIHKDTAGLVLPKLVNELVKREVEVRGCDKTREIIADENKCKKATEEDWSKEYLDLIVSVKTVDSYEEAVSHIEKYSSGLTDSIVTENKNIAQKFLKDIDSATVLVNASNRLVDGGEFGLGGEIGINTSHIHSRGPMGLEDLTVGKYIVVGEGHIRK</sequence>
<gene>
    <name evidence="7" type="primary">proA</name>
    <name evidence="9" type="ORF">A3B93_00795</name>
</gene>
<dbReference type="HAMAP" id="MF_00412">
    <property type="entry name" value="ProA"/>
    <property type="match status" value="1"/>
</dbReference>
<dbReference type="FunFam" id="3.40.309.10:FF:000006">
    <property type="entry name" value="Gamma-glutamyl phosphate reductase"/>
    <property type="match status" value="1"/>
</dbReference>
<keyword evidence="5 7" id="KW-0560">Oxidoreductase</keyword>
<dbReference type="GO" id="GO:0050661">
    <property type="term" value="F:NADP binding"/>
    <property type="evidence" value="ECO:0007669"/>
    <property type="project" value="InterPro"/>
</dbReference>
<dbReference type="InterPro" id="IPR016161">
    <property type="entry name" value="Ald_DH/histidinol_DH"/>
</dbReference>
<evidence type="ECO:0000256" key="4">
    <source>
        <dbReference type="ARBA" id="ARBA00022857"/>
    </source>
</evidence>
<organism evidence="9 10">
    <name type="scientific">Candidatus Nomurabacteria bacterium RIFCSPHIGHO2_02_FULL_42_24</name>
    <dbReference type="NCBI Taxonomy" id="1801757"/>
    <lineage>
        <taxon>Bacteria</taxon>
        <taxon>Candidatus Nomuraibacteriota</taxon>
    </lineage>
</organism>
<keyword evidence="2 7" id="KW-0028">Amino-acid biosynthesis</keyword>
<evidence type="ECO:0000256" key="1">
    <source>
        <dbReference type="ARBA" id="ARBA00004985"/>
    </source>
</evidence>
<name>A0A1F6WHZ9_9BACT</name>
<dbReference type="Pfam" id="PF00171">
    <property type="entry name" value="Aldedh"/>
    <property type="match status" value="2"/>
</dbReference>
<dbReference type="PANTHER" id="PTHR11063">
    <property type="entry name" value="GLUTAMATE SEMIALDEHYDE DEHYDROGENASE"/>
    <property type="match status" value="1"/>
</dbReference>
<dbReference type="NCBIfam" id="TIGR00407">
    <property type="entry name" value="proA"/>
    <property type="match status" value="1"/>
</dbReference>
<dbReference type="EC" id="1.2.1.41" evidence="7"/>
<dbReference type="GO" id="GO:0005737">
    <property type="term" value="C:cytoplasm"/>
    <property type="evidence" value="ECO:0007669"/>
    <property type="project" value="UniProtKB-SubCell"/>
</dbReference>
<dbReference type="Gene3D" id="3.40.605.10">
    <property type="entry name" value="Aldehyde Dehydrogenase, Chain A, domain 1"/>
    <property type="match status" value="1"/>
</dbReference>
<dbReference type="InterPro" id="IPR012134">
    <property type="entry name" value="Glu-5-SA_DH"/>
</dbReference>
<dbReference type="CDD" id="cd07079">
    <property type="entry name" value="ALDH_F18-19_ProA-GPR"/>
    <property type="match status" value="1"/>
</dbReference>
<comment type="subcellular location">
    <subcellularLocation>
        <location evidence="7">Cytoplasm</location>
    </subcellularLocation>
</comment>
<evidence type="ECO:0000256" key="3">
    <source>
        <dbReference type="ARBA" id="ARBA00022650"/>
    </source>
</evidence>